<organism evidence="2">
    <name type="scientific">Siphoviridae sp. ctxdc10</name>
    <dbReference type="NCBI Taxonomy" id="2825740"/>
    <lineage>
        <taxon>Viruses</taxon>
        <taxon>Duplodnaviria</taxon>
        <taxon>Heunggongvirae</taxon>
        <taxon>Uroviricota</taxon>
        <taxon>Caudoviricetes</taxon>
    </lineage>
</organism>
<keyword evidence="1" id="KW-1133">Transmembrane helix</keyword>
<proteinExistence type="predicted"/>
<evidence type="ECO:0000313" key="2">
    <source>
        <dbReference type="EMBL" id="DAF85140.1"/>
    </source>
</evidence>
<keyword evidence="1" id="KW-0472">Membrane</keyword>
<dbReference type="EMBL" id="BK015918">
    <property type="protein sequence ID" value="DAF85140.1"/>
    <property type="molecule type" value="Genomic_DNA"/>
</dbReference>
<sequence>MKKQVKITLCVSAAVIALVVLFNLLPSGIRTTATLCAGFGAAAGAAAGWRAKMWYDRMKG</sequence>
<protein>
    <submittedName>
        <fullName evidence="2">Uncharacterized protein</fullName>
    </submittedName>
</protein>
<feature type="transmembrane region" description="Helical" evidence="1">
    <location>
        <begin position="7"/>
        <end position="25"/>
    </location>
</feature>
<evidence type="ECO:0000256" key="1">
    <source>
        <dbReference type="SAM" id="Phobius"/>
    </source>
</evidence>
<reference evidence="2" key="1">
    <citation type="journal article" date="2021" name="Proc. Natl. Acad. Sci. U.S.A.">
        <title>A Catalog of Tens of Thousands of Viruses from Human Metagenomes Reveals Hidden Associations with Chronic Diseases.</title>
        <authorList>
            <person name="Tisza M.J."/>
            <person name="Buck C.B."/>
        </authorList>
    </citation>
    <scope>NUCLEOTIDE SEQUENCE</scope>
    <source>
        <strain evidence="2">Ctxdc10</strain>
    </source>
</reference>
<accession>A0A8S5TSE5</accession>
<feature type="transmembrane region" description="Helical" evidence="1">
    <location>
        <begin position="31"/>
        <end position="49"/>
    </location>
</feature>
<name>A0A8S5TSE5_9CAUD</name>
<keyword evidence="1" id="KW-0812">Transmembrane</keyword>